<dbReference type="InterPro" id="IPR029767">
    <property type="entry name" value="WecB-like"/>
</dbReference>
<evidence type="ECO:0000259" key="1">
    <source>
        <dbReference type="Pfam" id="PF02350"/>
    </source>
</evidence>
<dbReference type="GO" id="GO:0006047">
    <property type="term" value="P:UDP-N-acetylglucosamine metabolic process"/>
    <property type="evidence" value="ECO:0007669"/>
    <property type="project" value="InterPro"/>
</dbReference>
<dbReference type="Gene3D" id="3.40.50.2000">
    <property type="entry name" value="Glycogen Phosphorylase B"/>
    <property type="match status" value="2"/>
</dbReference>
<dbReference type="Proteomes" id="UP000260680">
    <property type="component" value="Unassembled WGS sequence"/>
</dbReference>
<dbReference type="RefSeq" id="WP_117419102.1">
    <property type="nucleotide sequence ID" value="NZ_QOHO01000073.1"/>
</dbReference>
<dbReference type="Pfam" id="PF02350">
    <property type="entry name" value="Epimerase_2"/>
    <property type="match status" value="1"/>
</dbReference>
<dbReference type="PANTHER" id="PTHR43174:SF3">
    <property type="entry name" value="UDP-N-ACETYLGLUCOSAMINE 2-EPIMERASE"/>
    <property type="match status" value="1"/>
</dbReference>
<comment type="caution">
    <text evidence="2">The sequence shown here is derived from an EMBL/GenBank/DDBJ whole genome shotgun (WGS) entry which is preliminary data.</text>
</comment>
<accession>A0A3E2N6Y7</accession>
<name>A0A3E2N6Y7_9FIRM</name>
<dbReference type="EMBL" id="QOHO01000073">
    <property type="protein sequence ID" value="RFZ76759.1"/>
    <property type="molecule type" value="Genomic_DNA"/>
</dbReference>
<evidence type="ECO:0000313" key="3">
    <source>
        <dbReference type="Proteomes" id="UP000260680"/>
    </source>
</evidence>
<proteinExistence type="predicted"/>
<dbReference type="PANTHER" id="PTHR43174">
    <property type="entry name" value="UDP-N-ACETYLGLUCOSAMINE 2-EPIMERASE"/>
    <property type="match status" value="1"/>
</dbReference>
<keyword evidence="2" id="KW-0378">Hydrolase</keyword>
<evidence type="ECO:0000313" key="2">
    <source>
        <dbReference type="EMBL" id="RFZ76759.1"/>
    </source>
</evidence>
<gene>
    <name evidence="2" type="primary">neuC</name>
    <name evidence="2" type="ORF">DS742_21940</name>
</gene>
<dbReference type="SUPFAM" id="SSF53756">
    <property type="entry name" value="UDP-Glycosyltransferase/glycogen phosphorylase"/>
    <property type="match status" value="1"/>
</dbReference>
<dbReference type="AlphaFoldDB" id="A0A3E2N6Y7"/>
<reference evidence="2 3" key="1">
    <citation type="submission" date="2018-07" db="EMBL/GenBank/DDBJ databases">
        <title>New species, Clostridium PI-S10-A1B.</title>
        <authorList>
            <person name="Krishna G."/>
            <person name="Summeta K."/>
            <person name="Shikha S."/>
            <person name="Prabhu P.B."/>
            <person name="Suresh K."/>
        </authorList>
    </citation>
    <scope>NUCLEOTIDE SEQUENCE [LARGE SCALE GENOMIC DNA]</scope>
    <source>
        <strain evidence="2 3">PI-S10-A1B</strain>
    </source>
</reference>
<protein>
    <submittedName>
        <fullName evidence="2">UDP-N-acetylglucosamine 2-epimerase (Hydrolyzing)</fullName>
        <ecNumber evidence="2">3.2.1.183</ecNumber>
    </submittedName>
</protein>
<dbReference type="EC" id="3.2.1.183" evidence="2"/>
<keyword evidence="2" id="KW-0326">Glycosidase</keyword>
<dbReference type="CDD" id="cd03786">
    <property type="entry name" value="GTB_UDP-GlcNAc_2-Epimerase"/>
    <property type="match status" value="1"/>
</dbReference>
<feature type="domain" description="UDP-N-acetylglucosamine 2-epimerase" evidence="1">
    <location>
        <begin position="24"/>
        <end position="367"/>
    </location>
</feature>
<sequence>MIKLCVVTGSRAEYGLLFPLIRSIMEDHDLKLQLLVTGTHLDTRFGLDYREMKQDGIVIDETVEMNLASDSSYGICRSMGLELIGISGAFERLKPDMILLLGDRYEIFTAASAAVICKIPIAHIHGGELTQGACDDCMRHGITKMSYLHFTSTAEYRKRVIQLGESPDRVFYVGALGIERLKGLTLLTKEQLERSLNIALPLPLSLVTYHPATLEPVTAADQFQPLLDALDSFPGLFTVFTGSNSDTGGNQVNEMASSYARLHPERAVYVSSLGSLRYLSLMSLSRLVIGNSSSGILEAPAFHVPTVDIGSRQKGRIKPDSVINCEASAESIRNAISQAINLDMKHHVSDNPYDCPGTSKKILSCIKKAFEKGIHLDKEFYEIDWRL</sequence>
<dbReference type="NCBIfam" id="TIGR03568">
    <property type="entry name" value="NeuC_NnaA"/>
    <property type="match status" value="1"/>
</dbReference>
<dbReference type="InterPro" id="IPR020004">
    <property type="entry name" value="UDP-GlcNAc_Epase"/>
</dbReference>
<organism evidence="2 3">
    <name type="scientific">Lacrimispora amygdalina</name>
    <dbReference type="NCBI Taxonomy" id="253257"/>
    <lineage>
        <taxon>Bacteria</taxon>
        <taxon>Bacillati</taxon>
        <taxon>Bacillota</taxon>
        <taxon>Clostridia</taxon>
        <taxon>Lachnospirales</taxon>
        <taxon>Lachnospiraceae</taxon>
        <taxon>Lacrimispora</taxon>
    </lineage>
</organism>
<dbReference type="GO" id="GO:0004553">
    <property type="term" value="F:hydrolase activity, hydrolyzing O-glycosyl compounds"/>
    <property type="evidence" value="ECO:0007669"/>
    <property type="project" value="InterPro"/>
</dbReference>
<dbReference type="InterPro" id="IPR003331">
    <property type="entry name" value="UDP_GlcNAc_Epimerase_2_dom"/>
</dbReference>
<dbReference type="OrthoDB" id="9803238at2"/>